<dbReference type="SUPFAM" id="SSF88946">
    <property type="entry name" value="Sigma2 domain of RNA polymerase sigma factors"/>
    <property type="match status" value="1"/>
</dbReference>
<dbReference type="InterPro" id="IPR013324">
    <property type="entry name" value="RNA_pol_sigma_r3/r4-like"/>
</dbReference>
<evidence type="ECO:0000256" key="3">
    <source>
        <dbReference type="ARBA" id="ARBA00023082"/>
    </source>
</evidence>
<proteinExistence type="inferred from homology"/>
<dbReference type="AlphaFoldDB" id="A0AAE3L025"/>
<keyword evidence="2" id="KW-0805">Transcription regulation</keyword>
<name>A0AAE3L025_9FIRM</name>
<dbReference type="InterPro" id="IPR014284">
    <property type="entry name" value="RNA_pol_sigma-70_dom"/>
</dbReference>
<evidence type="ECO:0000313" key="8">
    <source>
        <dbReference type="Proteomes" id="UP001205748"/>
    </source>
</evidence>
<keyword evidence="4" id="KW-0804">Transcription</keyword>
<dbReference type="Proteomes" id="UP001205748">
    <property type="component" value="Unassembled WGS sequence"/>
</dbReference>
<protein>
    <submittedName>
        <fullName evidence="7">RNA polymerase sigma factor</fullName>
    </submittedName>
</protein>
<reference evidence="7" key="1">
    <citation type="submission" date="2022-07" db="EMBL/GenBank/DDBJ databases">
        <title>Enhanced cultured diversity of the mouse gut microbiota enables custom-made synthetic communities.</title>
        <authorList>
            <person name="Afrizal A."/>
        </authorList>
    </citation>
    <scope>NUCLEOTIDE SEQUENCE</scope>
    <source>
        <strain evidence="7">DSM 28593</strain>
    </source>
</reference>
<accession>A0AAE3L025</accession>
<keyword evidence="8" id="KW-1185">Reference proteome</keyword>
<dbReference type="EMBL" id="JANKAS010000007">
    <property type="protein sequence ID" value="MCR1899147.1"/>
    <property type="molecule type" value="Genomic_DNA"/>
</dbReference>
<evidence type="ECO:0000313" key="7">
    <source>
        <dbReference type="EMBL" id="MCR1899147.1"/>
    </source>
</evidence>
<dbReference type="InterPro" id="IPR039425">
    <property type="entry name" value="RNA_pol_sigma-70-like"/>
</dbReference>
<feature type="domain" description="RNA polymerase sigma-70 region 2" evidence="5">
    <location>
        <begin position="23"/>
        <end position="89"/>
    </location>
</feature>
<organism evidence="7 8">
    <name type="scientific">Irregularibacter muris</name>
    <dbReference type="NCBI Taxonomy" id="1796619"/>
    <lineage>
        <taxon>Bacteria</taxon>
        <taxon>Bacillati</taxon>
        <taxon>Bacillota</taxon>
        <taxon>Clostridia</taxon>
        <taxon>Eubacteriales</taxon>
        <taxon>Eubacteriaceae</taxon>
        <taxon>Irregularibacter</taxon>
    </lineage>
</organism>
<evidence type="ECO:0000259" key="5">
    <source>
        <dbReference type="Pfam" id="PF04542"/>
    </source>
</evidence>
<evidence type="ECO:0000256" key="2">
    <source>
        <dbReference type="ARBA" id="ARBA00023015"/>
    </source>
</evidence>
<dbReference type="SUPFAM" id="SSF88659">
    <property type="entry name" value="Sigma3 and sigma4 domains of RNA polymerase sigma factors"/>
    <property type="match status" value="1"/>
</dbReference>
<dbReference type="GO" id="GO:0006352">
    <property type="term" value="P:DNA-templated transcription initiation"/>
    <property type="evidence" value="ECO:0007669"/>
    <property type="project" value="InterPro"/>
</dbReference>
<dbReference type="PANTHER" id="PTHR43133:SF60">
    <property type="entry name" value="RNA POLYMERASE SIGMA FACTOR SIGV"/>
    <property type="match status" value="1"/>
</dbReference>
<dbReference type="NCBIfam" id="TIGR02937">
    <property type="entry name" value="sigma70-ECF"/>
    <property type="match status" value="1"/>
</dbReference>
<dbReference type="Gene3D" id="1.10.10.10">
    <property type="entry name" value="Winged helix-like DNA-binding domain superfamily/Winged helix DNA-binding domain"/>
    <property type="match status" value="1"/>
</dbReference>
<dbReference type="InterPro" id="IPR036388">
    <property type="entry name" value="WH-like_DNA-bd_sf"/>
</dbReference>
<dbReference type="GO" id="GO:0016987">
    <property type="term" value="F:sigma factor activity"/>
    <property type="evidence" value="ECO:0007669"/>
    <property type="project" value="UniProtKB-KW"/>
</dbReference>
<evidence type="ECO:0000259" key="6">
    <source>
        <dbReference type="Pfam" id="PF08281"/>
    </source>
</evidence>
<comment type="similarity">
    <text evidence="1">Belongs to the sigma-70 factor family. ECF subfamily.</text>
</comment>
<dbReference type="InterPro" id="IPR013249">
    <property type="entry name" value="RNA_pol_sigma70_r4_t2"/>
</dbReference>
<feature type="domain" description="RNA polymerase sigma factor 70 region 4 type 2" evidence="6">
    <location>
        <begin position="122"/>
        <end position="169"/>
    </location>
</feature>
<dbReference type="Gene3D" id="1.10.1740.10">
    <property type="match status" value="1"/>
</dbReference>
<keyword evidence="3" id="KW-0731">Sigma factor</keyword>
<sequence>MNEELQWIKQIRLESNKMAANKLITKYYKEIYAYIYRQTLNKELSMDLTQEIFIRVLQSISNYDEKKASFRTWLYRISTYRIVDYYRSKHYKYNSLETSINDYDIKDNEDFTISVEYKEDVEKIMEVVNKLDISNQRILRLKLFADYTFKEISEILGLSESTVKTKYYSTVKRIKKDLKEW</sequence>
<dbReference type="PANTHER" id="PTHR43133">
    <property type="entry name" value="RNA POLYMERASE ECF-TYPE SIGMA FACTO"/>
    <property type="match status" value="1"/>
</dbReference>
<dbReference type="InterPro" id="IPR013325">
    <property type="entry name" value="RNA_pol_sigma_r2"/>
</dbReference>
<dbReference type="Pfam" id="PF08281">
    <property type="entry name" value="Sigma70_r4_2"/>
    <property type="match status" value="1"/>
</dbReference>
<dbReference type="RefSeq" id="WP_257531194.1">
    <property type="nucleotide sequence ID" value="NZ_JANKAS010000007.1"/>
</dbReference>
<comment type="caution">
    <text evidence="7">The sequence shown here is derived from an EMBL/GenBank/DDBJ whole genome shotgun (WGS) entry which is preliminary data.</text>
</comment>
<dbReference type="InterPro" id="IPR007627">
    <property type="entry name" value="RNA_pol_sigma70_r2"/>
</dbReference>
<evidence type="ECO:0000256" key="1">
    <source>
        <dbReference type="ARBA" id="ARBA00010641"/>
    </source>
</evidence>
<evidence type="ECO:0000256" key="4">
    <source>
        <dbReference type="ARBA" id="ARBA00023163"/>
    </source>
</evidence>
<dbReference type="Pfam" id="PF04542">
    <property type="entry name" value="Sigma70_r2"/>
    <property type="match status" value="1"/>
</dbReference>
<dbReference type="GO" id="GO:0003677">
    <property type="term" value="F:DNA binding"/>
    <property type="evidence" value="ECO:0007669"/>
    <property type="project" value="InterPro"/>
</dbReference>
<gene>
    <name evidence="7" type="ORF">NSA47_09140</name>
</gene>